<reference evidence="3" key="1">
    <citation type="journal article" date="2021" name="IMA Fungus">
        <title>Genomic characterization of three marine fungi, including Emericellopsis atlantica sp. nov. with signatures of a generalist lifestyle and marine biomass degradation.</title>
        <authorList>
            <person name="Hagestad O.C."/>
            <person name="Hou L."/>
            <person name="Andersen J.H."/>
            <person name="Hansen E.H."/>
            <person name="Altermark B."/>
            <person name="Li C."/>
            <person name="Kuhnert E."/>
            <person name="Cox R.J."/>
            <person name="Crous P.W."/>
            <person name="Spatafora J.W."/>
            <person name="Lail K."/>
            <person name="Amirebrahimi M."/>
            <person name="Lipzen A."/>
            <person name="Pangilinan J."/>
            <person name="Andreopoulos W."/>
            <person name="Hayes R.D."/>
            <person name="Ng V."/>
            <person name="Grigoriev I.V."/>
            <person name="Jackson S.A."/>
            <person name="Sutton T.D.S."/>
            <person name="Dobson A.D.W."/>
            <person name="Rama T."/>
        </authorList>
    </citation>
    <scope>NUCLEOTIDE SEQUENCE</scope>
    <source>
        <strain evidence="3">TRa3180A</strain>
    </source>
</reference>
<dbReference type="Proteomes" id="UP000887226">
    <property type="component" value="Unassembled WGS sequence"/>
</dbReference>
<organism evidence="3 4">
    <name type="scientific">Calycina marina</name>
    <dbReference type="NCBI Taxonomy" id="1763456"/>
    <lineage>
        <taxon>Eukaryota</taxon>
        <taxon>Fungi</taxon>
        <taxon>Dikarya</taxon>
        <taxon>Ascomycota</taxon>
        <taxon>Pezizomycotina</taxon>
        <taxon>Leotiomycetes</taxon>
        <taxon>Helotiales</taxon>
        <taxon>Pezizellaceae</taxon>
        <taxon>Calycina</taxon>
    </lineage>
</organism>
<evidence type="ECO:0000313" key="4">
    <source>
        <dbReference type="Proteomes" id="UP000887226"/>
    </source>
</evidence>
<dbReference type="PANTHER" id="PTHR33657">
    <property type="entry name" value="DOMAIN PROTEIN, PUTATIVE (AFU_ORTHOLOGUE AFUA_5G00600)-RELATED"/>
    <property type="match status" value="1"/>
</dbReference>
<feature type="non-terminal residue" evidence="3">
    <location>
        <position position="1"/>
    </location>
</feature>
<dbReference type="EMBL" id="MU254271">
    <property type="protein sequence ID" value="KAG9241108.1"/>
    <property type="molecule type" value="Genomic_DNA"/>
</dbReference>
<gene>
    <name evidence="3" type="ORF">BJ878DRAFT_389744</name>
</gene>
<evidence type="ECO:0000256" key="2">
    <source>
        <dbReference type="ARBA" id="ARBA00023026"/>
    </source>
</evidence>
<evidence type="ECO:0000313" key="3">
    <source>
        <dbReference type="EMBL" id="KAG9241108.1"/>
    </source>
</evidence>
<dbReference type="Pfam" id="PF05630">
    <property type="entry name" value="NPP1"/>
    <property type="match status" value="1"/>
</dbReference>
<comment type="caution">
    <text evidence="3">The sequence shown here is derived from an EMBL/GenBank/DDBJ whole genome shotgun (WGS) entry which is preliminary data.</text>
</comment>
<name>A0A9P8CBL7_9HELO</name>
<keyword evidence="2" id="KW-0843">Virulence</keyword>
<accession>A0A9P8CBL7</accession>
<comment type="similarity">
    <text evidence="1">Belongs to the Necrosis inducing protein (NPP1) family.</text>
</comment>
<keyword evidence="4" id="KW-1185">Reference proteome</keyword>
<dbReference type="InterPro" id="IPR008701">
    <property type="entry name" value="NPP1"/>
</dbReference>
<sequence length="112" mass="11863">GHRYDWEGAIVWLSSSTATTAANIVAICPSAHGDWDCSTSFTLSGTHTLVEYLSLFPLNHSMELPTIVRGMQPLIAYESLPAAALSTLENCDLGNAIVPLVDAAFTNNLAAA</sequence>
<proteinExistence type="inferred from homology"/>
<protein>
    <submittedName>
        <fullName evidence="3">Necrosis inducing protein</fullName>
    </submittedName>
</protein>
<dbReference type="OrthoDB" id="89086at2759"/>
<dbReference type="PANTHER" id="PTHR33657:SF8">
    <property type="entry name" value="DOMAIN PROTEIN, PUTATIVE (AFU_ORTHOLOGUE AFUA_5G00600)-RELATED"/>
    <property type="match status" value="1"/>
</dbReference>
<feature type="non-terminal residue" evidence="3">
    <location>
        <position position="112"/>
    </location>
</feature>
<dbReference type="AlphaFoldDB" id="A0A9P8CBL7"/>
<evidence type="ECO:0000256" key="1">
    <source>
        <dbReference type="ARBA" id="ARBA00009520"/>
    </source>
</evidence>